<organism evidence="1 2">
    <name type="scientific">Vaccinium darrowii</name>
    <dbReference type="NCBI Taxonomy" id="229202"/>
    <lineage>
        <taxon>Eukaryota</taxon>
        <taxon>Viridiplantae</taxon>
        <taxon>Streptophyta</taxon>
        <taxon>Embryophyta</taxon>
        <taxon>Tracheophyta</taxon>
        <taxon>Spermatophyta</taxon>
        <taxon>Magnoliopsida</taxon>
        <taxon>eudicotyledons</taxon>
        <taxon>Gunneridae</taxon>
        <taxon>Pentapetalae</taxon>
        <taxon>asterids</taxon>
        <taxon>Ericales</taxon>
        <taxon>Ericaceae</taxon>
        <taxon>Vaccinioideae</taxon>
        <taxon>Vaccinieae</taxon>
        <taxon>Vaccinium</taxon>
    </lineage>
</organism>
<sequence>MDKIFFIYCVGLLIVAYGTAETILSESISIFDELGSFDAEERDEIENFALPSCNSEHGSKVLVNVDGFGAVGNGVSDDTQAFVNAWKQACTTPKSVFLVPIGRRYLVNATRFKGPCADKLIVQIDGTIIAPDEPKNWDPNYPRIWLEFSNLTGVLFQGGGVIDGSGSKWWAASCKKNKSNPCKGAPTALTIDSSSAVKVKGLTIRNSQQMHFIVSKSDSVRVSDVQISAPGDSPNTDGIHITGSTNVVLQNCKIGTGDDCISIVNGSSNIKMKKIYCGPGHGISIGSLGKDNSTGIVTMVVLDTAFLRETTNGLRIKTWQGGSGYVRSVRYQNVMMEDVSNPIIIDQFYCDSPTACQNQTSAVEVSQIMYRNISGTSQSERAMKFACSDTVPCKNIILHDINLEKKDGTAETYCHSATGIGYGYIQPSAECLTSSDKDFIIEQSQEVEPEKPRRENLIHSEL</sequence>
<evidence type="ECO:0000313" key="2">
    <source>
        <dbReference type="Proteomes" id="UP000828048"/>
    </source>
</evidence>
<comment type="caution">
    <text evidence="1">The sequence shown here is derived from an EMBL/GenBank/DDBJ whole genome shotgun (WGS) entry which is preliminary data.</text>
</comment>
<proteinExistence type="predicted"/>
<keyword evidence="2" id="KW-1185">Reference proteome</keyword>
<reference evidence="1 2" key="1">
    <citation type="journal article" date="2021" name="Hortic Res">
        <title>High-quality reference genome and annotation aids understanding of berry development for evergreen blueberry (Vaccinium darrowii).</title>
        <authorList>
            <person name="Yu J."/>
            <person name="Hulse-Kemp A.M."/>
            <person name="Babiker E."/>
            <person name="Staton M."/>
        </authorList>
    </citation>
    <scope>NUCLEOTIDE SEQUENCE [LARGE SCALE GENOMIC DNA]</scope>
    <source>
        <strain evidence="2">cv. NJ 8807/NJ 8810</strain>
        <tissue evidence="1">Young leaf</tissue>
    </source>
</reference>
<gene>
    <name evidence="1" type="ORF">Vadar_012868</name>
</gene>
<dbReference type="Proteomes" id="UP000828048">
    <property type="component" value="Chromosome 3"/>
</dbReference>
<name>A0ACB7YUS0_9ERIC</name>
<dbReference type="EMBL" id="CM037153">
    <property type="protein sequence ID" value="KAH7857451.1"/>
    <property type="molecule type" value="Genomic_DNA"/>
</dbReference>
<protein>
    <submittedName>
        <fullName evidence="1">Uncharacterized protein</fullName>
    </submittedName>
</protein>
<evidence type="ECO:0000313" key="1">
    <source>
        <dbReference type="EMBL" id="KAH7857451.1"/>
    </source>
</evidence>
<accession>A0ACB7YUS0</accession>